<evidence type="ECO:0000313" key="2">
    <source>
        <dbReference type="EMBL" id="EEC80095.1"/>
    </source>
</evidence>
<reference evidence="2 3" key="1">
    <citation type="journal article" date="2005" name="PLoS Biol.">
        <title>The genomes of Oryza sativa: a history of duplications.</title>
        <authorList>
            <person name="Yu J."/>
            <person name="Wang J."/>
            <person name="Lin W."/>
            <person name="Li S."/>
            <person name="Li H."/>
            <person name="Zhou J."/>
            <person name="Ni P."/>
            <person name="Dong W."/>
            <person name="Hu S."/>
            <person name="Zeng C."/>
            <person name="Zhang J."/>
            <person name="Zhang Y."/>
            <person name="Li R."/>
            <person name="Xu Z."/>
            <person name="Li S."/>
            <person name="Li X."/>
            <person name="Zheng H."/>
            <person name="Cong L."/>
            <person name="Lin L."/>
            <person name="Yin J."/>
            <person name="Geng J."/>
            <person name="Li G."/>
            <person name="Shi J."/>
            <person name="Liu J."/>
            <person name="Lv H."/>
            <person name="Li J."/>
            <person name="Wang J."/>
            <person name="Deng Y."/>
            <person name="Ran L."/>
            <person name="Shi X."/>
            <person name="Wang X."/>
            <person name="Wu Q."/>
            <person name="Li C."/>
            <person name="Ren X."/>
            <person name="Wang J."/>
            <person name="Wang X."/>
            <person name="Li D."/>
            <person name="Liu D."/>
            <person name="Zhang X."/>
            <person name="Ji Z."/>
            <person name="Zhao W."/>
            <person name="Sun Y."/>
            <person name="Zhang Z."/>
            <person name="Bao J."/>
            <person name="Han Y."/>
            <person name="Dong L."/>
            <person name="Ji J."/>
            <person name="Chen P."/>
            <person name="Wu S."/>
            <person name="Liu J."/>
            <person name="Xiao Y."/>
            <person name="Bu D."/>
            <person name="Tan J."/>
            <person name="Yang L."/>
            <person name="Ye C."/>
            <person name="Zhang J."/>
            <person name="Xu J."/>
            <person name="Zhou Y."/>
            <person name="Yu Y."/>
            <person name="Zhang B."/>
            <person name="Zhuang S."/>
            <person name="Wei H."/>
            <person name="Liu B."/>
            <person name="Lei M."/>
            <person name="Yu H."/>
            <person name="Li Y."/>
            <person name="Xu H."/>
            <person name="Wei S."/>
            <person name="He X."/>
            <person name="Fang L."/>
            <person name="Zhang Z."/>
            <person name="Zhang Y."/>
            <person name="Huang X."/>
            <person name="Su Z."/>
            <person name="Tong W."/>
            <person name="Li J."/>
            <person name="Tong Z."/>
            <person name="Li S."/>
            <person name="Ye J."/>
            <person name="Wang L."/>
            <person name="Fang L."/>
            <person name="Lei T."/>
            <person name="Chen C."/>
            <person name="Chen H."/>
            <person name="Xu Z."/>
            <person name="Li H."/>
            <person name="Huang H."/>
            <person name="Zhang F."/>
            <person name="Xu H."/>
            <person name="Li N."/>
            <person name="Zhao C."/>
            <person name="Li S."/>
            <person name="Dong L."/>
            <person name="Huang Y."/>
            <person name="Li L."/>
            <person name="Xi Y."/>
            <person name="Qi Q."/>
            <person name="Li W."/>
            <person name="Zhang B."/>
            <person name="Hu W."/>
            <person name="Zhang Y."/>
            <person name="Tian X."/>
            <person name="Jiao Y."/>
            <person name="Liang X."/>
            <person name="Jin J."/>
            <person name="Gao L."/>
            <person name="Zheng W."/>
            <person name="Hao B."/>
            <person name="Liu S."/>
            <person name="Wang W."/>
            <person name="Yuan L."/>
            <person name="Cao M."/>
            <person name="McDermott J."/>
            <person name="Samudrala R."/>
            <person name="Wang J."/>
            <person name="Wong G.K."/>
            <person name="Yang H."/>
        </authorList>
    </citation>
    <scope>NUCLEOTIDE SEQUENCE [LARGE SCALE GENOMIC DNA]</scope>
    <source>
        <strain evidence="3">cv. 93-11</strain>
    </source>
</reference>
<protein>
    <submittedName>
        <fullName evidence="2">Uncharacterized protein</fullName>
    </submittedName>
</protein>
<keyword evidence="3" id="KW-1185">Reference proteome</keyword>
<gene>
    <name evidence="2" type="ORF">OsI_21833</name>
</gene>
<evidence type="ECO:0000256" key="1">
    <source>
        <dbReference type="SAM" id="MobiDB-lite"/>
    </source>
</evidence>
<organism evidence="2 3">
    <name type="scientific">Oryza sativa subsp. indica</name>
    <name type="common">Rice</name>
    <dbReference type="NCBI Taxonomy" id="39946"/>
    <lineage>
        <taxon>Eukaryota</taxon>
        <taxon>Viridiplantae</taxon>
        <taxon>Streptophyta</taxon>
        <taxon>Embryophyta</taxon>
        <taxon>Tracheophyta</taxon>
        <taxon>Spermatophyta</taxon>
        <taxon>Magnoliopsida</taxon>
        <taxon>Liliopsida</taxon>
        <taxon>Poales</taxon>
        <taxon>Poaceae</taxon>
        <taxon>BOP clade</taxon>
        <taxon>Oryzoideae</taxon>
        <taxon>Oryzeae</taxon>
        <taxon>Oryzinae</taxon>
        <taxon>Oryza</taxon>
        <taxon>Oryza sativa</taxon>
    </lineage>
</organism>
<evidence type="ECO:0000313" key="3">
    <source>
        <dbReference type="Proteomes" id="UP000007015"/>
    </source>
</evidence>
<dbReference type="AlphaFoldDB" id="B8B3A1"/>
<sequence length="75" mass="7664">MPSRRREERGCGCWAAVARGLRGACFRPAGVAAAASGADEKGAAGGSAKGSHVHDAGKEAMQLSKKSQDNIEPLL</sequence>
<dbReference type="Gramene" id="BGIOSGA021828-TA">
    <property type="protein sequence ID" value="BGIOSGA021828-PA"/>
    <property type="gene ID" value="BGIOSGA021828"/>
</dbReference>
<dbReference type="EMBL" id="CM000131">
    <property type="protein sequence ID" value="EEC80095.1"/>
    <property type="molecule type" value="Genomic_DNA"/>
</dbReference>
<proteinExistence type="predicted"/>
<feature type="region of interest" description="Disordered" evidence="1">
    <location>
        <begin position="36"/>
        <end position="75"/>
    </location>
</feature>
<dbReference type="HOGENOM" id="CLU_2675463_0_0_1"/>
<dbReference type="Proteomes" id="UP000007015">
    <property type="component" value="Chromosome 6"/>
</dbReference>
<name>B8B3A1_ORYSI</name>
<dbReference type="STRING" id="39946.B8B3A1"/>
<accession>B8B3A1</accession>